<name>A0A3A1P0L6_9SPHN</name>
<proteinExistence type="predicted"/>
<dbReference type="EMBL" id="QXFM01000120">
    <property type="protein sequence ID" value="RIV82255.1"/>
    <property type="molecule type" value="Genomic_DNA"/>
</dbReference>
<evidence type="ECO:0000256" key="1">
    <source>
        <dbReference type="SAM" id="SignalP"/>
    </source>
</evidence>
<dbReference type="RefSeq" id="WP_119593846.1">
    <property type="nucleotide sequence ID" value="NZ_QXFM01000120.1"/>
</dbReference>
<dbReference type="Proteomes" id="UP000265366">
    <property type="component" value="Unassembled WGS sequence"/>
</dbReference>
<keyword evidence="1" id="KW-0732">Signal</keyword>
<gene>
    <name evidence="2" type="ORF">D2V17_15865</name>
</gene>
<protein>
    <submittedName>
        <fullName evidence="2">DUF349 domain-containing protein</fullName>
    </submittedName>
</protein>
<feature type="signal peptide" evidence="1">
    <location>
        <begin position="1"/>
        <end position="24"/>
    </location>
</feature>
<dbReference type="AlphaFoldDB" id="A0A3A1P0L6"/>
<accession>A0A3A1P0L6</accession>
<comment type="caution">
    <text evidence="2">The sequence shown here is derived from an EMBL/GenBank/DDBJ whole genome shotgun (WGS) entry which is preliminary data.</text>
</comment>
<organism evidence="2 3">
    <name type="scientific">Aurantiacibacter xanthus</name>
    <dbReference type="NCBI Taxonomy" id="1784712"/>
    <lineage>
        <taxon>Bacteria</taxon>
        <taxon>Pseudomonadati</taxon>
        <taxon>Pseudomonadota</taxon>
        <taxon>Alphaproteobacteria</taxon>
        <taxon>Sphingomonadales</taxon>
        <taxon>Erythrobacteraceae</taxon>
        <taxon>Aurantiacibacter</taxon>
    </lineage>
</organism>
<keyword evidence="3" id="KW-1185">Reference proteome</keyword>
<evidence type="ECO:0000313" key="2">
    <source>
        <dbReference type="EMBL" id="RIV82255.1"/>
    </source>
</evidence>
<sequence>MNNRFTALLAAASCAAMIASPVIAQDQGTYDDNERSGGNAPDNYNFAGSWLTDLIGSTDDGSGEGSSWLDRITGIGDAIRDKYDAFQAERAAQRQQELANRQAAEAERLAAPRNYADLNQHEMHDFDMRLASMRDGIGDVIRDYAAVENSLWEQAHRIFADNRSFGFQGGGQNEEGRLTYIGQYESGYIAGTYVLTENTGPNSEFMTAGAFAGVSTRSGRVSGVYRTSPTQYQGTTYTERGNFSGQLSTNLSELFSGGFSCTDDCIPD</sequence>
<evidence type="ECO:0000313" key="3">
    <source>
        <dbReference type="Proteomes" id="UP000265366"/>
    </source>
</evidence>
<reference evidence="2 3" key="1">
    <citation type="submission" date="2018-08" db="EMBL/GenBank/DDBJ databases">
        <title>Erythrobacter zhengii sp.nov., a bacterium isolated from deep-sea sediment.</title>
        <authorList>
            <person name="Fang C."/>
            <person name="Wu Y.-H."/>
            <person name="Sun C."/>
            <person name="Wang H."/>
            <person name="Cheng H."/>
            <person name="Meng F.-X."/>
            <person name="Wang C.-S."/>
            <person name="Xu X.-W."/>
        </authorList>
    </citation>
    <scope>NUCLEOTIDE SEQUENCE [LARGE SCALE GENOMIC DNA]</scope>
    <source>
        <strain evidence="2 3">CCTCC AB 2015396</strain>
    </source>
</reference>
<feature type="chain" id="PRO_5017180627" evidence="1">
    <location>
        <begin position="25"/>
        <end position="268"/>
    </location>
</feature>